<comment type="caution">
    <text evidence="2">The sequence shown here is derived from an EMBL/GenBank/DDBJ whole genome shotgun (WGS) entry which is preliminary data.</text>
</comment>
<evidence type="ECO:0000313" key="2">
    <source>
        <dbReference type="EMBL" id="PSK42102.1"/>
    </source>
</evidence>
<dbReference type="InterPro" id="IPR050727">
    <property type="entry name" value="GH43_arabinanases"/>
</dbReference>
<dbReference type="Proteomes" id="UP000243723">
    <property type="component" value="Unassembled WGS sequence"/>
</dbReference>
<protein>
    <submittedName>
        <fullName evidence="2">Uncharacterized protein</fullName>
    </submittedName>
</protein>
<dbReference type="EMBL" id="NHZQ01000335">
    <property type="protein sequence ID" value="PSK42102.1"/>
    <property type="molecule type" value="Genomic_DNA"/>
</dbReference>
<sequence length="349" mass="38417">MKCPTFLLTALAGLASASPISSSHTLQPRQSGKVGYLNAFFFGAEPKVYFDLSNGNNPLSFSILNGGQPILTATSGTGGVRDPNLVLGGGAEEGQKWYILGTDLDIGKARHSSINRRTTWNDAQRTGSLSIFIWESTDLVNWGTERLVKVENDEAGMVWAPEAIWDPEAGQYLVHWASKFYPTTDPSHTGPPTNTVIRYAHTADFKTFTAPKTLIDYAPTSIIDLNILPLDTSGQNYGRFIKNESSPRVFYETSSTGLFGAWSRPGGPDSIIREGTEGPTSYLDNEDPSRAYLLLDYYGSDGYRPFVNADLTTNGWTEADRTNFPTMRRHGSVIGIGQREYDALRERYA</sequence>
<dbReference type="PANTHER" id="PTHR43301:SF8">
    <property type="entry name" value="ARABINOSIDASE-RELATED"/>
    <property type="match status" value="1"/>
</dbReference>
<accession>A0A2P7Z1L4</accession>
<keyword evidence="1" id="KW-0732">Signal</keyword>
<name>A0A2P7Z1L4_9PEZI</name>
<keyword evidence="3" id="KW-1185">Reference proteome</keyword>
<proteinExistence type="predicted"/>
<reference evidence="2 3" key="1">
    <citation type="submission" date="2017-05" db="EMBL/GenBank/DDBJ databases">
        <title>Draft genome sequence of Elsinoe australis.</title>
        <authorList>
            <person name="Cheng Q."/>
        </authorList>
    </citation>
    <scope>NUCLEOTIDE SEQUENCE [LARGE SCALE GENOMIC DNA]</scope>
    <source>
        <strain evidence="2 3">NL1</strain>
    </source>
</reference>
<dbReference type="AlphaFoldDB" id="A0A2P7Z1L4"/>
<evidence type="ECO:0000256" key="1">
    <source>
        <dbReference type="SAM" id="SignalP"/>
    </source>
</evidence>
<dbReference type="InterPro" id="IPR023296">
    <property type="entry name" value="Glyco_hydro_beta-prop_sf"/>
</dbReference>
<dbReference type="CDD" id="cd08983">
    <property type="entry name" value="GH43_Bt3655-like"/>
    <property type="match status" value="1"/>
</dbReference>
<evidence type="ECO:0000313" key="3">
    <source>
        <dbReference type="Proteomes" id="UP000243723"/>
    </source>
</evidence>
<feature type="chain" id="PRO_5015104168" evidence="1">
    <location>
        <begin position="18"/>
        <end position="349"/>
    </location>
</feature>
<dbReference type="Gene3D" id="2.115.10.20">
    <property type="entry name" value="Glycosyl hydrolase domain, family 43"/>
    <property type="match status" value="1"/>
</dbReference>
<dbReference type="OrthoDB" id="19657at2759"/>
<dbReference type="SUPFAM" id="SSF75005">
    <property type="entry name" value="Arabinanase/levansucrase/invertase"/>
    <property type="match status" value="1"/>
</dbReference>
<feature type="signal peptide" evidence="1">
    <location>
        <begin position="1"/>
        <end position="17"/>
    </location>
</feature>
<dbReference type="STRING" id="40998.A0A2P7Z1L4"/>
<organism evidence="2 3">
    <name type="scientific">Elsinoe australis</name>
    <dbReference type="NCBI Taxonomy" id="40998"/>
    <lineage>
        <taxon>Eukaryota</taxon>
        <taxon>Fungi</taxon>
        <taxon>Dikarya</taxon>
        <taxon>Ascomycota</taxon>
        <taxon>Pezizomycotina</taxon>
        <taxon>Dothideomycetes</taxon>
        <taxon>Dothideomycetidae</taxon>
        <taxon>Myriangiales</taxon>
        <taxon>Elsinoaceae</taxon>
        <taxon>Elsinoe</taxon>
    </lineage>
</organism>
<dbReference type="PANTHER" id="PTHR43301">
    <property type="entry name" value="ARABINAN ENDO-1,5-ALPHA-L-ARABINOSIDASE"/>
    <property type="match status" value="1"/>
</dbReference>
<gene>
    <name evidence="2" type="ORF">B9Z65_4016</name>
</gene>